<name>A0AAE1TMK4_9EUCA</name>
<dbReference type="InterPro" id="IPR000967">
    <property type="entry name" value="Znf_NFX1"/>
</dbReference>
<dbReference type="InterPro" id="IPR057373">
    <property type="entry name" value="ZNFX1"/>
</dbReference>
<evidence type="ECO:0000313" key="6">
    <source>
        <dbReference type="EMBL" id="KAK4288830.1"/>
    </source>
</evidence>
<dbReference type="InterPro" id="IPR041677">
    <property type="entry name" value="DNA2/NAM7_AAA_11"/>
</dbReference>
<dbReference type="CDD" id="cd18808">
    <property type="entry name" value="SF1_C_Upf1"/>
    <property type="match status" value="1"/>
</dbReference>
<dbReference type="Pfam" id="PF13087">
    <property type="entry name" value="AAA_12"/>
    <property type="match status" value="1"/>
</dbReference>
<dbReference type="SMART" id="SM00438">
    <property type="entry name" value="ZnF_NFX"/>
    <property type="match status" value="7"/>
</dbReference>
<gene>
    <name evidence="6" type="ORF">Pmani_038168</name>
</gene>
<dbReference type="PANTHER" id="PTHR10887:SF341">
    <property type="entry name" value="NFX1-TYPE ZINC FINGER-CONTAINING PROTEIN 1"/>
    <property type="match status" value="1"/>
</dbReference>
<dbReference type="PANTHER" id="PTHR10887">
    <property type="entry name" value="DNA2/NAM7 HELICASE FAMILY"/>
    <property type="match status" value="1"/>
</dbReference>
<dbReference type="InterPro" id="IPR047187">
    <property type="entry name" value="SF1_C_Upf1"/>
</dbReference>
<dbReference type="GO" id="GO:0004386">
    <property type="term" value="F:helicase activity"/>
    <property type="evidence" value="ECO:0007669"/>
    <property type="project" value="InterPro"/>
</dbReference>
<proteinExistence type="predicted"/>
<dbReference type="InterPro" id="IPR027417">
    <property type="entry name" value="P-loop_NTPase"/>
</dbReference>
<dbReference type="FunFam" id="3.40.50.300:FF:000742">
    <property type="entry name" value="NFX1-type zinc finger-containing protein 1"/>
    <property type="match status" value="1"/>
</dbReference>
<evidence type="ECO:0000256" key="1">
    <source>
        <dbReference type="ARBA" id="ARBA00022723"/>
    </source>
</evidence>
<evidence type="ECO:0000256" key="3">
    <source>
        <dbReference type="ARBA" id="ARBA00022771"/>
    </source>
</evidence>
<evidence type="ECO:0000256" key="4">
    <source>
        <dbReference type="ARBA" id="ARBA00022833"/>
    </source>
</evidence>
<dbReference type="Pfam" id="PF25396">
    <property type="entry name" value="ZNFX1"/>
    <property type="match status" value="1"/>
</dbReference>
<feature type="domain" description="NF-X1-type" evidence="5">
    <location>
        <begin position="1387"/>
        <end position="1414"/>
    </location>
</feature>
<feature type="domain" description="NF-X1-type" evidence="5">
    <location>
        <begin position="1270"/>
        <end position="1293"/>
    </location>
</feature>
<dbReference type="GO" id="GO:0031048">
    <property type="term" value="P:regulatory ncRNA-mediated heterochromatin formation"/>
    <property type="evidence" value="ECO:0007669"/>
    <property type="project" value="TreeGrafter"/>
</dbReference>
<evidence type="ECO:0000256" key="2">
    <source>
        <dbReference type="ARBA" id="ARBA00022737"/>
    </source>
</evidence>
<dbReference type="InterPro" id="IPR045055">
    <property type="entry name" value="DNA2/NAM7-like"/>
</dbReference>
<feature type="domain" description="NF-X1-type" evidence="5">
    <location>
        <begin position="1591"/>
        <end position="1604"/>
    </location>
</feature>
<dbReference type="SUPFAM" id="SSF52540">
    <property type="entry name" value="P-loop containing nucleoside triphosphate hydrolases"/>
    <property type="match status" value="1"/>
</dbReference>
<evidence type="ECO:0000313" key="7">
    <source>
        <dbReference type="Proteomes" id="UP001292094"/>
    </source>
</evidence>
<sequence>MENQESHHQGLGLIRGKLVNLPHIVKQQPLKDVSKTEEVFSQSQHDYRYVGDWKTEEVYSQSQHDYRYVGDWKTEEVYSQSQHDYRYVGDWKTEEVYSQSQHDYDSDWKTEETVTCGIGAKRKSSSKGQRELQNWNYPVRSANKRTESFRVLMNLTTYSPDEVVQQLIQLGSGFSTLLQEADISPDNFDLMIKVLAHATLADSNRDKMYHLFNKICEDKFVDKLVKHAVTIKRKYPDKAQDYFANLLQFLECYAGAMITVAVVTLTHSVDVLLEILKYLEPKNYVSVDLVKQCEDLLEMLDDAYKHWENRQKLGQRKNADDFSFPPEDFRSIDVLPTLLDIFQIDRPFLRKSIVKGKYMNGHHYLDVQFRLLREDFVRPLRIGINDLLKDSVNRGRGVRIYRGVTICGPAVNRSNIYHTVKIHAQTAINYENSKQLLFGNLLCFSNDNFQTFLLGSVAERNPSKLKDGFLGVKFECDLDDQDALGDFVMIESRAYFMAYKHVLTALQKIPDNAIPMEPYIVHVQEDIDLPQYLNYKQNVKYELPVVKRSNLDHWKTVPIHNDLPEWPTGSVLGLDDSQLRAFKNALTRQFAIIQGPPGTGKTYLGLKIVKTLLHNSSVWAAESTGAPILVVCYTNHALDQFLEGIQAFTKDIVRVGSRTKSGQISRYQIKFLAEYKHEDRKRHLEDELDSLRGKIMYNSFLNDIFSSMDGVIWLNLLMEAKVIPKQIIFQLCKSTTKTKLTDWLFNSVKPETLNTLPNNPIFPLEKSTAQQLSTKNVESKSSVQTKEMRMSNLYEDVEKLREMEEQDRVLEDDLDVSPPSWLEKYKIYELRDKDLIEEMNVIKANVDDTNAKFKCEIISSQRELLRIGLSIAEVHNEMQELENQPDLDIWKLDIPRRWQLYKYWVQKLTDKTRTKLSTLSDAYKKLLTDLDVIKNEVYLGLMQKASVVGMTTTGAAQHSNLLQVLAPPIVVVEEAAEILEAHVLTSLSAKCQHLIMIGDHQQLRPSATVYELAIKYGLETSLFERMIKNGLAYDTLEYQHRMRPTISKLLIPSVYPDLKNHPSVHKFPNIIGITKNIFFISHQINEREDADDNRSHENLHEAEFLICLCRHLILQGYSHQNITILTPYSGQFFLLRRLQREIEECSGVRICVVDSFQGEENKIILLSLVRSNEEGKVGFLETENRVCVALSRAQHGLYITGNMNQLSASSKLWKTIQSDLTDMECIGDSLTLKCHNHPDQEMRVTTGQDFFMKSPRGGCQQLCGKSLPYCKHSCSEPCHYDDLFGPETHKCKQLCSKVLCKLGHLCPKPCDECQLSDACDPCTELVLKKLPCHHKHKLQCNISPERYECPTPVMRELPHCQHMANMLCHEHPEKVSCSLDCETWLNCDHKCRQKCHMKQDPDHNEYDCQENCTRSNAGCSQNHPCQKKCYEECGACTYKVSKTLPCLHKVDGVECSQPVETITCPKKCRKTLACGHPCKKMCYQECGDCLVKVKKTVPVCNHICWVECYKPATSDHCDGLCPKLLDCGHPCTGLCRESCTEQCNEMVKSDVGVCPNGHTFNVPCYLVNKGEGENADVWLYCQEPCNTTLKCGHRCVGNCGRCFQGRLHVSCTSPCREHLVCGHECKQPCIANCTPCQESCQWNCGHNRCDKACAVLCKPCKEPCPRKCEHQKCNKQCGEMCLKPPCEQPCKKKLDKCSHPCIGLCGDPCPPLCRQCDKEELFGVMEEETSDDTRFVLLEDCGHIIEAQTLKNLMEEATSTIGFKKCPKCRQTIFSNRRYHSVIINTYEVARKVKTKYNTSTKKYSITRKSIELVLQDRLLQLHYSSRAKKPVSALGIVEKGRPRIQKYLSDGELRLIMFQSQVLKKAATILHFYENQERFVPTTGSGYNYKDQDRFMPTTGSGYNIQLPSREPQQQQYENLLKANIDRVLDRVMNESHAIAPQTMQEVSCEMQRVMMLPSYWKFLEKCSSCKDETLSNIKEELHELNNPTVVFCEEREKKFSKLMKEAENSLGSVEICDSKRVGVLKAVGLREECFSDHWVKTP</sequence>
<dbReference type="Gene3D" id="3.40.50.300">
    <property type="entry name" value="P-loop containing nucleotide triphosphate hydrolases"/>
    <property type="match status" value="3"/>
</dbReference>
<dbReference type="GO" id="GO:0031380">
    <property type="term" value="C:nuclear RNA-directed RNA polymerase complex"/>
    <property type="evidence" value="ECO:0007669"/>
    <property type="project" value="TreeGrafter"/>
</dbReference>
<reference evidence="6" key="1">
    <citation type="submission" date="2023-11" db="EMBL/GenBank/DDBJ databases">
        <title>Genome assemblies of two species of porcelain crab, Petrolisthes cinctipes and Petrolisthes manimaculis (Anomura: Porcellanidae).</title>
        <authorList>
            <person name="Angst P."/>
        </authorList>
    </citation>
    <scope>NUCLEOTIDE SEQUENCE</scope>
    <source>
        <strain evidence="6">PB745_02</strain>
        <tissue evidence="6">Gill</tissue>
    </source>
</reference>
<feature type="domain" description="NF-X1-type" evidence="5">
    <location>
        <begin position="1697"/>
        <end position="1715"/>
    </location>
</feature>
<dbReference type="Pfam" id="PF13086">
    <property type="entry name" value="AAA_11"/>
    <property type="match status" value="1"/>
</dbReference>
<comment type="caution">
    <text evidence="6">The sequence shown here is derived from an EMBL/GenBank/DDBJ whole genome shotgun (WGS) entry which is preliminary data.</text>
</comment>
<feature type="domain" description="NF-X1-type" evidence="5">
    <location>
        <begin position="1474"/>
        <end position="1491"/>
    </location>
</feature>
<feature type="domain" description="NF-X1-type" evidence="5">
    <location>
        <begin position="1621"/>
        <end position="1638"/>
    </location>
</feature>
<evidence type="ECO:0000259" key="5">
    <source>
        <dbReference type="SMART" id="SM00438"/>
    </source>
</evidence>
<keyword evidence="1" id="KW-0479">Metal-binding</keyword>
<dbReference type="Proteomes" id="UP001292094">
    <property type="component" value="Unassembled WGS sequence"/>
</dbReference>
<dbReference type="GO" id="GO:0008270">
    <property type="term" value="F:zinc ion binding"/>
    <property type="evidence" value="ECO:0007669"/>
    <property type="project" value="UniProtKB-KW"/>
</dbReference>
<dbReference type="EMBL" id="JAWZYT010006109">
    <property type="protein sequence ID" value="KAK4288830.1"/>
    <property type="molecule type" value="Genomic_DNA"/>
</dbReference>
<keyword evidence="4" id="KW-0862">Zinc</keyword>
<feature type="domain" description="NF-X1-type" evidence="5">
    <location>
        <begin position="1419"/>
        <end position="1438"/>
    </location>
</feature>
<accession>A0AAE1TMK4</accession>
<protein>
    <recommendedName>
        <fullName evidence="5">NF-X1-type domain-containing protein</fullName>
    </recommendedName>
</protein>
<keyword evidence="7" id="KW-1185">Reference proteome</keyword>
<dbReference type="InterPro" id="IPR041679">
    <property type="entry name" value="DNA2/NAM7-like_C"/>
</dbReference>
<organism evidence="6 7">
    <name type="scientific">Petrolisthes manimaculis</name>
    <dbReference type="NCBI Taxonomy" id="1843537"/>
    <lineage>
        <taxon>Eukaryota</taxon>
        <taxon>Metazoa</taxon>
        <taxon>Ecdysozoa</taxon>
        <taxon>Arthropoda</taxon>
        <taxon>Crustacea</taxon>
        <taxon>Multicrustacea</taxon>
        <taxon>Malacostraca</taxon>
        <taxon>Eumalacostraca</taxon>
        <taxon>Eucarida</taxon>
        <taxon>Decapoda</taxon>
        <taxon>Pleocyemata</taxon>
        <taxon>Anomura</taxon>
        <taxon>Galatheoidea</taxon>
        <taxon>Porcellanidae</taxon>
        <taxon>Petrolisthes</taxon>
    </lineage>
</organism>
<keyword evidence="3" id="KW-0863">Zinc-finger</keyword>
<keyword evidence="2" id="KW-0677">Repeat</keyword>